<dbReference type="InterPro" id="IPR013249">
    <property type="entry name" value="RNA_pol_sigma70_r4_t2"/>
</dbReference>
<dbReference type="InterPro" id="IPR039425">
    <property type="entry name" value="RNA_pol_sigma-70-like"/>
</dbReference>
<dbReference type="InterPro" id="IPR036388">
    <property type="entry name" value="WH-like_DNA-bd_sf"/>
</dbReference>
<organism evidence="8 9">
    <name type="scientific">Paenibacillus sabuli</name>
    <dbReference type="NCBI Taxonomy" id="2772509"/>
    <lineage>
        <taxon>Bacteria</taxon>
        <taxon>Bacillati</taxon>
        <taxon>Bacillota</taxon>
        <taxon>Bacilli</taxon>
        <taxon>Bacillales</taxon>
        <taxon>Paenibacillaceae</taxon>
        <taxon>Paenibacillus</taxon>
    </lineage>
</organism>
<proteinExistence type="inferred from homology"/>
<dbReference type="Pfam" id="PF08281">
    <property type="entry name" value="Sigma70_r4_2"/>
    <property type="match status" value="1"/>
</dbReference>
<feature type="domain" description="RNA polymerase sigma factor 70 region 4 type 2" evidence="7">
    <location>
        <begin position="128"/>
        <end position="180"/>
    </location>
</feature>
<dbReference type="EMBL" id="JACXIZ010000013">
    <property type="protein sequence ID" value="MBD2845079.1"/>
    <property type="molecule type" value="Genomic_DNA"/>
</dbReference>
<dbReference type="Gene3D" id="1.10.1740.10">
    <property type="match status" value="1"/>
</dbReference>
<evidence type="ECO:0000313" key="8">
    <source>
        <dbReference type="EMBL" id="MBD2845079.1"/>
    </source>
</evidence>
<dbReference type="Proteomes" id="UP000621560">
    <property type="component" value="Unassembled WGS sequence"/>
</dbReference>
<dbReference type="SUPFAM" id="SSF88946">
    <property type="entry name" value="Sigma2 domain of RNA polymerase sigma factors"/>
    <property type="match status" value="1"/>
</dbReference>
<keyword evidence="4" id="KW-0238">DNA-binding</keyword>
<evidence type="ECO:0000256" key="1">
    <source>
        <dbReference type="ARBA" id="ARBA00010641"/>
    </source>
</evidence>
<comment type="similarity">
    <text evidence="1">Belongs to the sigma-70 factor family. ECF subfamily.</text>
</comment>
<dbReference type="AlphaFoldDB" id="A0A927BT77"/>
<evidence type="ECO:0000256" key="2">
    <source>
        <dbReference type="ARBA" id="ARBA00023015"/>
    </source>
</evidence>
<dbReference type="GO" id="GO:0003677">
    <property type="term" value="F:DNA binding"/>
    <property type="evidence" value="ECO:0007669"/>
    <property type="project" value="UniProtKB-KW"/>
</dbReference>
<keyword evidence="2" id="KW-0805">Transcription regulation</keyword>
<dbReference type="InterPro" id="IPR013324">
    <property type="entry name" value="RNA_pol_sigma_r3/r4-like"/>
</dbReference>
<dbReference type="SUPFAM" id="SSF88659">
    <property type="entry name" value="Sigma3 and sigma4 domains of RNA polymerase sigma factors"/>
    <property type="match status" value="1"/>
</dbReference>
<dbReference type="PANTHER" id="PTHR43133">
    <property type="entry name" value="RNA POLYMERASE ECF-TYPE SIGMA FACTO"/>
    <property type="match status" value="1"/>
</dbReference>
<dbReference type="Pfam" id="PF04542">
    <property type="entry name" value="Sigma70_r2"/>
    <property type="match status" value="1"/>
</dbReference>
<keyword evidence="3" id="KW-0731">Sigma factor</keyword>
<keyword evidence="9" id="KW-1185">Reference proteome</keyword>
<dbReference type="GO" id="GO:0016987">
    <property type="term" value="F:sigma factor activity"/>
    <property type="evidence" value="ECO:0007669"/>
    <property type="project" value="UniProtKB-KW"/>
</dbReference>
<evidence type="ECO:0000256" key="3">
    <source>
        <dbReference type="ARBA" id="ARBA00023082"/>
    </source>
</evidence>
<name>A0A927BT77_9BACL</name>
<gene>
    <name evidence="8" type="ORF">IDH44_07740</name>
</gene>
<evidence type="ECO:0000259" key="7">
    <source>
        <dbReference type="Pfam" id="PF08281"/>
    </source>
</evidence>
<dbReference type="InterPro" id="IPR013325">
    <property type="entry name" value="RNA_pol_sigma_r2"/>
</dbReference>
<dbReference type="GO" id="GO:0006352">
    <property type="term" value="P:DNA-templated transcription initiation"/>
    <property type="evidence" value="ECO:0007669"/>
    <property type="project" value="InterPro"/>
</dbReference>
<evidence type="ECO:0000313" key="9">
    <source>
        <dbReference type="Proteomes" id="UP000621560"/>
    </source>
</evidence>
<sequence>MSDPLFGLFRSNIRHLDEATQRRLFFAFRKLVYPGLVFLLGDHALAEDAVQEAFIKAMQRGPAMKHDTHIKAWLKQVARNAAIDLMRKNKKYRPILDPDSVIDNEEKPSLALPATSVEEVVEQMIRNERLVEALQELKHEHRVALYLRYMEGLSIREIASLLHIRESASGKRLERAKARLAELFVRKWGDSR</sequence>
<dbReference type="RefSeq" id="WP_190916313.1">
    <property type="nucleotide sequence ID" value="NZ_JACXIZ010000013.1"/>
</dbReference>
<protein>
    <submittedName>
        <fullName evidence="8">RNA polymerase sigma factor</fullName>
    </submittedName>
</protein>
<keyword evidence="5" id="KW-0804">Transcription</keyword>
<dbReference type="InterPro" id="IPR014284">
    <property type="entry name" value="RNA_pol_sigma-70_dom"/>
</dbReference>
<dbReference type="CDD" id="cd06171">
    <property type="entry name" value="Sigma70_r4"/>
    <property type="match status" value="1"/>
</dbReference>
<dbReference type="NCBIfam" id="TIGR02937">
    <property type="entry name" value="sigma70-ECF"/>
    <property type="match status" value="1"/>
</dbReference>
<dbReference type="PANTHER" id="PTHR43133:SF52">
    <property type="entry name" value="ECF RNA POLYMERASE SIGMA FACTOR SIGL"/>
    <property type="match status" value="1"/>
</dbReference>
<evidence type="ECO:0000259" key="6">
    <source>
        <dbReference type="Pfam" id="PF04542"/>
    </source>
</evidence>
<dbReference type="InterPro" id="IPR007627">
    <property type="entry name" value="RNA_pol_sigma70_r2"/>
</dbReference>
<comment type="caution">
    <text evidence="8">The sequence shown here is derived from an EMBL/GenBank/DDBJ whole genome shotgun (WGS) entry which is preliminary data.</text>
</comment>
<accession>A0A927BT77</accession>
<feature type="domain" description="RNA polymerase sigma-70 region 2" evidence="6">
    <location>
        <begin position="28"/>
        <end position="91"/>
    </location>
</feature>
<evidence type="ECO:0000256" key="4">
    <source>
        <dbReference type="ARBA" id="ARBA00023125"/>
    </source>
</evidence>
<dbReference type="Gene3D" id="1.10.10.10">
    <property type="entry name" value="Winged helix-like DNA-binding domain superfamily/Winged helix DNA-binding domain"/>
    <property type="match status" value="1"/>
</dbReference>
<evidence type="ECO:0000256" key="5">
    <source>
        <dbReference type="ARBA" id="ARBA00023163"/>
    </source>
</evidence>
<reference evidence="8" key="1">
    <citation type="submission" date="2020-09" db="EMBL/GenBank/DDBJ databases">
        <title>A novel bacterium of genus Paenibacillus, isolated from South China Sea.</title>
        <authorList>
            <person name="Huang H."/>
            <person name="Mo K."/>
            <person name="Hu Y."/>
        </authorList>
    </citation>
    <scope>NUCLEOTIDE SEQUENCE</scope>
    <source>
        <strain evidence="8">IB182496</strain>
    </source>
</reference>